<proteinExistence type="predicted"/>
<gene>
    <name evidence="1" type="ORF">TICRE_09280</name>
</gene>
<dbReference type="EMBL" id="LTDM01000011">
    <property type="protein sequence ID" value="OLS03227.1"/>
    <property type="molecule type" value="Genomic_DNA"/>
</dbReference>
<keyword evidence="2" id="KW-1185">Reference proteome</keyword>
<comment type="caution">
    <text evidence="1">The sequence shown here is derived from an EMBL/GenBank/DDBJ whole genome shotgun (WGS) entry which is preliminary data.</text>
</comment>
<dbReference type="Proteomes" id="UP000186112">
    <property type="component" value="Unassembled WGS sequence"/>
</dbReference>
<sequence>MFGRKNGKNKRSWLLLLLSFLGAKAIIKKNNLDK</sequence>
<evidence type="ECO:0000313" key="2">
    <source>
        <dbReference type="Proteomes" id="UP000186112"/>
    </source>
</evidence>
<accession>A0A1U7M7F1</accession>
<organism evidence="1 2">
    <name type="scientific">Tissierella creatinophila DSM 6911</name>
    <dbReference type="NCBI Taxonomy" id="1123403"/>
    <lineage>
        <taxon>Bacteria</taxon>
        <taxon>Bacillati</taxon>
        <taxon>Bacillota</taxon>
        <taxon>Tissierellia</taxon>
        <taxon>Tissierellales</taxon>
        <taxon>Tissierellaceae</taxon>
        <taxon>Tissierella</taxon>
    </lineage>
</organism>
<evidence type="ECO:0000313" key="1">
    <source>
        <dbReference type="EMBL" id="OLS03227.1"/>
    </source>
</evidence>
<reference evidence="1 2" key="1">
    <citation type="submission" date="2016-02" db="EMBL/GenBank/DDBJ databases">
        <title>Genome sequence of Tissierella creatinophila DSM 6911.</title>
        <authorList>
            <person name="Poehlein A."/>
            <person name="Daniel R."/>
        </authorList>
    </citation>
    <scope>NUCLEOTIDE SEQUENCE [LARGE SCALE GENOMIC DNA]</scope>
    <source>
        <strain evidence="1 2">DSM 6911</strain>
    </source>
</reference>
<protein>
    <submittedName>
        <fullName evidence="1">Uncharacterized protein</fullName>
    </submittedName>
</protein>
<dbReference type="AlphaFoldDB" id="A0A1U7M7F1"/>
<name>A0A1U7M7F1_TISCR</name>